<dbReference type="OrthoDB" id="15592at2"/>
<dbReference type="Proteomes" id="UP000219036">
    <property type="component" value="Unassembled WGS sequence"/>
</dbReference>
<protein>
    <submittedName>
        <fullName evidence="2">Cobalt/nickel transport protein</fullName>
    </submittedName>
</protein>
<keyword evidence="1" id="KW-0812">Transmembrane</keyword>
<accession>A0A285NC20</accession>
<dbReference type="EMBL" id="OBEI01000002">
    <property type="protein sequence ID" value="SNZ07042.1"/>
    <property type="molecule type" value="Genomic_DNA"/>
</dbReference>
<evidence type="ECO:0000313" key="2">
    <source>
        <dbReference type="EMBL" id="SNZ07042.1"/>
    </source>
</evidence>
<reference evidence="3" key="1">
    <citation type="submission" date="2017-09" db="EMBL/GenBank/DDBJ databases">
        <authorList>
            <person name="Varghese N."/>
            <person name="Submissions S."/>
        </authorList>
    </citation>
    <scope>NUCLEOTIDE SEQUENCE [LARGE SCALE GENOMIC DNA]</scope>
    <source>
        <strain evidence="3">DSM 15103</strain>
    </source>
</reference>
<sequence length="98" mass="11595">MKHKKILYFLIFLFFISPLGLLAEYPAWGEWETDFYKKVLGFIPEGMKRNDFSPLIPDYSLNGLNPVLSYYISGIVGITLIFLTFFTLKMFLRRKDER</sequence>
<evidence type="ECO:0000256" key="1">
    <source>
        <dbReference type="SAM" id="Phobius"/>
    </source>
</evidence>
<dbReference type="GO" id="GO:0005886">
    <property type="term" value="C:plasma membrane"/>
    <property type="evidence" value="ECO:0007669"/>
    <property type="project" value="UniProtKB-SubCell"/>
</dbReference>
<name>A0A285NC20_9AQUI</name>
<dbReference type="RefSeq" id="WP_097000060.1">
    <property type="nucleotide sequence ID" value="NZ_OBEI01000002.1"/>
</dbReference>
<evidence type="ECO:0000313" key="3">
    <source>
        <dbReference type="Proteomes" id="UP000219036"/>
    </source>
</evidence>
<keyword evidence="1" id="KW-0472">Membrane</keyword>
<keyword evidence="1" id="KW-1133">Transmembrane helix</keyword>
<gene>
    <name evidence="2" type="ORF">SAMN06265182_0891</name>
</gene>
<proteinExistence type="predicted"/>
<dbReference type="AlphaFoldDB" id="A0A285NC20"/>
<feature type="transmembrane region" description="Helical" evidence="1">
    <location>
        <begin position="68"/>
        <end position="92"/>
    </location>
</feature>
<organism evidence="2 3">
    <name type="scientific">Persephonella hydrogeniphila</name>
    <dbReference type="NCBI Taxonomy" id="198703"/>
    <lineage>
        <taxon>Bacteria</taxon>
        <taxon>Pseudomonadati</taxon>
        <taxon>Aquificota</taxon>
        <taxon>Aquificia</taxon>
        <taxon>Aquificales</taxon>
        <taxon>Hydrogenothermaceae</taxon>
        <taxon>Persephonella</taxon>
    </lineage>
</organism>
<keyword evidence="3" id="KW-1185">Reference proteome</keyword>